<dbReference type="EMBL" id="JBHTCJ010000002">
    <property type="protein sequence ID" value="MFC7340634.1"/>
    <property type="molecule type" value="Genomic_DNA"/>
</dbReference>
<keyword evidence="3" id="KW-0378">Hydrolase</keyword>
<evidence type="ECO:0000313" key="3">
    <source>
        <dbReference type="EMBL" id="MFC7340634.1"/>
    </source>
</evidence>
<keyword evidence="4" id="KW-1185">Reference proteome</keyword>
<feature type="transmembrane region" description="Helical" evidence="1">
    <location>
        <begin position="229"/>
        <end position="254"/>
    </location>
</feature>
<proteinExistence type="predicted"/>
<reference evidence="4" key="1">
    <citation type="journal article" date="2019" name="Int. J. Syst. Evol. Microbiol.">
        <title>The Global Catalogue of Microorganisms (GCM) 10K type strain sequencing project: providing services to taxonomists for standard genome sequencing and annotation.</title>
        <authorList>
            <consortium name="The Broad Institute Genomics Platform"/>
            <consortium name="The Broad Institute Genome Sequencing Center for Infectious Disease"/>
            <person name="Wu L."/>
            <person name="Ma J."/>
        </authorList>
    </citation>
    <scope>NUCLEOTIDE SEQUENCE [LARGE SCALE GENOMIC DNA]</scope>
    <source>
        <strain evidence="4">WLHS5</strain>
    </source>
</reference>
<dbReference type="InterPro" id="IPR003675">
    <property type="entry name" value="Rce1/LyrA-like_dom"/>
</dbReference>
<feature type="transmembrane region" description="Helical" evidence="1">
    <location>
        <begin position="23"/>
        <end position="45"/>
    </location>
</feature>
<feature type="transmembrane region" description="Helical" evidence="1">
    <location>
        <begin position="106"/>
        <end position="126"/>
    </location>
</feature>
<dbReference type="GO" id="GO:0016787">
    <property type="term" value="F:hydrolase activity"/>
    <property type="evidence" value="ECO:0007669"/>
    <property type="project" value="UniProtKB-KW"/>
</dbReference>
<dbReference type="PANTHER" id="PTHR39430">
    <property type="entry name" value="MEMBRANE-ASSOCIATED PROTEASE-RELATED"/>
    <property type="match status" value="1"/>
</dbReference>
<comment type="caution">
    <text evidence="3">The sequence shown here is derived from an EMBL/GenBank/DDBJ whole genome shotgun (WGS) entry which is preliminary data.</text>
</comment>
<accession>A0ABW2LDQ1</accession>
<dbReference type="RefSeq" id="WP_380664692.1">
    <property type="nucleotide sequence ID" value="NZ_JBHTCJ010000002.1"/>
</dbReference>
<dbReference type="EC" id="3.4.-.-" evidence="3"/>
<organism evidence="3 4">
    <name type="scientific">Saccharopolyspora griseoalba</name>
    <dbReference type="NCBI Taxonomy" id="1431848"/>
    <lineage>
        <taxon>Bacteria</taxon>
        <taxon>Bacillati</taxon>
        <taxon>Actinomycetota</taxon>
        <taxon>Actinomycetes</taxon>
        <taxon>Pseudonocardiales</taxon>
        <taxon>Pseudonocardiaceae</taxon>
        <taxon>Saccharopolyspora</taxon>
    </lineage>
</organism>
<feature type="transmembrane region" description="Helical" evidence="1">
    <location>
        <begin position="173"/>
        <end position="192"/>
    </location>
</feature>
<evidence type="ECO:0000259" key="2">
    <source>
        <dbReference type="Pfam" id="PF02517"/>
    </source>
</evidence>
<keyword evidence="1" id="KW-1133">Transmembrane helix</keyword>
<evidence type="ECO:0000313" key="4">
    <source>
        <dbReference type="Proteomes" id="UP001596504"/>
    </source>
</evidence>
<feature type="transmembrane region" description="Helical" evidence="1">
    <location>
        <begin position="198"/>
        <end position="217"/>
    </location>
</feature>
<dbReference type="Proteomes" id="UP001596504">
    <property type="component" value="Unassembled WGS sequence"/>
</dbReference>
<name>A0ABW2LDQ1_9PSEU</name>
<feature type="transmembrane region" description="Helical" evidence="1">
    <location>
        <begin position="132"/>
        <end position="152"/>
    </location>
</feature>
<keyword evidence="1" id="KW-0472">Membrane</keyword>
<dbReference type="Pfam" id="PF02517">
    <property type="entry name" value="Rce1-like"/>
    <property type="match status" value="1"/>
</dbReference>
<keyword evidence="1" id="KW-0812">Transmembrane</keyword>
<feature type="transmembrane region" description="Helical" evidence="1">
    <location>
        <begin position="274"/>
        <end position="293"/>
    </location>
</feature>
<dbReference type="PANTHER" id="PTHR39430:SF1">
    <property type="entry name" value="PROTEASE"/>
    <property type="match status" value="1"/>
</dbReference>
<protein>
    <submittedName>
        <fullName evidence="3">CPBP family intramembrane glutamic endopeptidase</fullName>
        <ecNumber evidence="3">3.4.-.-</ecNumber>
    </submittedName>
</protein>
<feature type="domain" description="CAAX prenyl protease 2/Lysostaphin resistance protein A-like" evidence="2">
    <location>
        <begin position="141"/>
        <end position="233"/>
    </location>
</feature>
<evidence type="ECO:0000256" key="1">
    <source>
        <dbReference type="SAM" id="Phobius"/>
    </source>
</evidence>
<feature type="transmembrane region" description="Helical" evidence="1">
    <location>
        <begin position="65"/>
        <end position="85"/>
    </location>
</feature>
<sequence length="298" mass="30704">MDLRVSPSLVDGIERARRPTGPVLGLVVAVVCLLVGPLPVTLLLMPVFGVSFAELADADFGIGEQMVVMLGFAGASGLLALWVLVKERRGVGSLGFFPAVRIGRHLALGALVAVLLLAVPIGANLLGGWYEIAPTPGFPLLAVVIALAGFAVQAGTEEVITRGYLMQVAHRRWGLLAAIAFQAVVFALLHGVNFDVGALPLVNVLLVGLLLGCWALAEGSLWGVCAFHVVWNWCQGNIAGIQVSGMDLQAALLSTEPAPGAANLLTGGGFGVEGSALTTAVLLIATAVAALVLRARAQ</sequence>
<gene>
    <name evidence="3" type="ORF">ACFQRI_04355</name>
</gene>